<dbReference type="Gramene" id="Manes.03G014600.1.v8.1">
    <property type="protein sequence ID" value="Manes.03G014600.1.v8.1.CDS"/>
    <property type="gene ID" value="Manes.03G014600.v8.1"/>
</dbReference>
<dbReference type="InterPro" id="IPR003406">
    <property type="entry name" value="Glyco_trans_14"/>
</dbReference>
<keyword evidence="7" id="KW-1185">Reference proteome</keyword>
<comment type="caution">
    <text evidence="6">The sequence shown here is derived from an EMBL/GenBank/DDBJ whole genome shotgun (WGS) entry which is preliminary data.</text>
</comment>
<dbReference type="PANTHER" id="PTHR31042:SF60">
    <property type="entry name" value="CORE-2_I-BRANCHING BETA-1,6-N-ACETYLGLUCOSAMINYLTRANSFERASE FAMILY PROTEIN"/>
    <property type="match status" value="1"/>
</dbReference>
<dbReference type="PANTHER" id="PTHR31042">
    <property type="entry name" value="CORE-2/I-BRANCHING BETA-1,6-N-ACETYLGLUCOSAMINYLTRANSFERASE FAMILY PROTEIN-RELATED"/>
    <property type="match status" value="1"/>
</dbReference>
<dbReference type="EMBL" id="CM004389">
    <property type="protein sequence ID" value="OAY53671.1"/>
    <property type="molecule type" value="Genomic_DNA"/>
</dbReference>
<keyword evidence="2" id="KW-0328">Glycosyltransferase</keyword>
<evidence type="ECO:0000256" key="2">
    <source>
        <dbReference type="ARBA" id="ARBA00022676"/>
    </source>
</evidence>
<sequence>MLPEVKLKDFRIGSQFWVLERKHARLVVGDKMIWAKFKQPCVRADSCYAEENYFSTLIHLWDLQDATSATLTHVDWRNHTNGHPRMYKANEVGPLHGYDEINGKDLVVRRRKDPFLFARKFSLESVPALLRIAEEVIVKE</sequence>
<evidence type="ECO:0000313" key="6">
    <source>
        <dbReference type="EMBL" id="OAY53671.1"/>
    </source>
</evidence>
<keyword evidence="4" id="KW-0472">Membrane</keyword>
<dbReference type="Pfam" id="PF02485">
    <property type="entry name" value="Branch"/>
    <property type="match status" value="1"/>
</dbReference>
<gene>
    <name evidence="6" type="ORF">MANES_03G014600v8</name>
</gene>
<evidence type="ECO:0000256" key="4">
    <source>
        <dbReference type="ARBA" id="ARBA00023136"/>
    </source>
</evidence>
<organism evidence="6 7">
    <name type="scientific">Manihot esculenta</name>
    <name type="common">Cassava</name>
    <name type="synonym">Jatropha manihot</name>
    <dbReference type="NCBI Taxonomy" id="3983"/>
    <lineage>
        <taxon>Eukaryota</taxon>
        <taxon>Viridiplantae</taxon>
        <taxon>Streptophyta</taxon>
        <taxon>Embryophyta</taxon>
        <taxon>Tracheophyta</taxon>
        <taxon>Spermatophyta</taxon>
        <taxon>Magnoliopsida</taxon>
        <taxon>eudicotyledons</taxon>
        <taxon>Gunneridae</taxon>
        <taxon>Pentapetalae</taxon>
        <taxon>rosids</taxon>
        <taxon>fabids</taxon>
        <taxon>Malpighiales</taxon>
        <taxon>Euphorbiaceae</taxon>
        <taxon>Crotonoideae</taxon>
        <taxon>Manihoteae</taxon>
        <taxon>Manihot</taxon>
    </lineage>
</organism>
<dbReference type="GO" id="GO:0016757">
    <property type="term" value="F:glycosyltransferase activity"/>
    <property type="evidence" value="ECO:0007669"/>
    <property type="project" value="UniProtKB-KW"/>
</dbReference>
<evidence type="ECO:0000256" key="5">
    <source>
        <dbReference type="ARBA" id="ARBA00023180"/>
    </source>
</evidence>
<keyword evidence="3" id="KW-0808">Transferase</keyword>
<evidence type="ECO:0000256" key="3">
    <source>
        <dbReference type="ARBA" id="ARBA00022679"/>
    </source>
</evidence>
<keyword evidence="5" id="KW-0325">Glycoprotein</keyword>
<dbReference type="GO" id="GO:0016020">
    <property type="term" value="C:membrane"/>
    <property type="evidence" value="ECO:0007669"/>
    <property type="project" value="UniProtKB-SubCell"/>
</dbReference>
<dbReference type="AlphaFoldDB" id="A0A2C9W3M1"/>
<comment type="subcellular location">
    <subcellularLocation>
        <location evidence="1">Membrane</location>
        <topology evidence="1">Single-pass type II membrane protein</topology>
    </subcellularLocation>
</comment>
<reference evidence="7" key="1">
    <citation type="journal article" date="2016" name="Nat. Biotechnol.">
        <title>Sequencing wild and cultivated cassava and related species reveals extensive interspecific hybridization and genetic diversity.</title>
        <authorList>
            <person name="Bredeson J.V."/>
            <person name="Lyons J.B."/>
            <person name="Prochnik S.E."/>
            <person name="Wu G.A."/>
            <person name="Ha C.M."/>
            <person name="Edsinger-Gonzales E."/>
            <person name="Grimwood J."/>
            <person name="Schmutz J."/>
            <person name="Rabbi I.Y."/>
            <person name="Egesi C."/>
            <person name="Nauluvula P."/>
            <person name="Lebot V."/>
            <person name="Ndunguru J."/>
            <person name="Mkamilo G."/>
            <person name="Bart R.S."/>
            <person name="Setter T.L."/>
            <person name="Gleadow R.M."/>
            <person name="Kulakow P."/>
            <person name="Ferguson M.E."/>
            <person name="Rounsley S."/>
            <person name="Rokhsar D.S."/>
        </authorList>
    </citation>
    <scope>NUCLEOTIDE SEQUENCE [LARGE SCALE GENOMIC DNA]</scope>
    <source>
        <strain evidence="7">cv. AM560-2</strain>
    </source>
</reference>
<dbReference type="STRING" id="3983.A0A2C9W3M1"/>
<protein>
    <submittedName>
        <fullName evidence="6">Uncharacterized protein</fullName>
    </submittedName>
</protein>
<dbReference type="InterPro" id="IPR044174">
    <property type="entry name" value="BC10-like"/>
</dbReference>
<dbReference type="Proteomes" id="UP000091857">
    <property type="component" value="Chromosome 3"/>
</dbReference>
<accession>A0A2C9W3M1</accession>
<evidence type="ECO:0000256" key="1">
    <source>
        <dbReference type="ARBA" id="ARBA00004606"/>
    </source>
</evidence>
<evidence type="ECO:0000313" key="7">
    <source>
        <dbReference type="Proteomes" id="UP000091857"/>
    </source>
</evidence>
<proteinExistence type="predicted"/>
<name>A0A2C9W3M1_MANES</name>